<dbReference type="RefSeq" id="WP_087505033.1">
    <property type="nucleotide sequence ID" value="NZ_BMDX01000004.1"/>
</dbReference>
<evidence type="ECO:0000256" key="1">
    <source>
        <dbReference type="ARBA" id="ARBA00001962"/>
    </source>
</evidence>
<dbReference type="SUPFAM" id="SSF56796">
    <property type="entry name" value="Dehydroquinate synthase-like"/>
    <property type="match status" value="1"/>
</dbReference>
<evidence type="ECO:0000256" key="3">
    <source>
        <dbReference type="ARBA" id="ARBA00023002"/>
    </source>
</evidence>
<proteinExistence type="inferred from homology"/>
<dbReference type="OrthoDB" id="9815791at2"/>
<gene>
    <name evidence="6" type="ORF">GCM10011369_11980</name>
</gene>
<dbReference type="Pfam" id="PF25137">
    <property type="entry name" value="ADH_Fe_C"/>
    <property type="match status" value="1"/>
</dbReference>
<dbReference type="InterPro" id="IPR001670">
    <property type="entry name" value="ADH_Fe/GldA"/>
</dbReference>
<organism evidence="6 7">
    <name type="scientific">Neiella marina</name>
    <dbReference type="NCBI Taxonomy" id="508461"/>
    <lineage>
        <taxon>Bacteria</taxon>
        <taxon>Pseudomonadati</taxon>
        <taxon>Pseudomonadota</taxon>
        <taxon>Gammaproteobacteria</taxon>
        <taxon>Alteromonadales</taxon>
        <taxon>Echinimonadaceae</taxon>
        <taxon>Neiella</taxon>
    </lineage>
</organism>
<name>A0A8J2U3P3_9GAMM</name>
<dbReference type="InterPro" id="IPR018211">
    <property type="entry name" value="ADH_Fe_CS"/>
</dbReference>
<evidence type="ECO:0000259" key="5">
    <source>
        <dbReference type="Pfam" id="PF25137"/>
    </source>
</evidence>
<accession>A0A8J2U3P3</accession>
<evidence type="ECO:0000256" key="2">
    <source>
        <dbReference type="ARBA" id="ARBA00007358"/>
    </source>
</evidence>
<dbReference type="AlphaFoldDB" id="A0A8J2U3P3"/>
<dbReference type="GO" id="GO:0004022">
    <property type="term" value="F:alcohol dehydrogenase (NAD+) activity"/>
    <property type="evidence" value="ECO:0007669"/>
    <property type="project" value="TreeGrafter"/>
</dbReference>
<sequence>MIDNFDFNNPVKLLFGAGKLNELGNHVKPLGDRCLLVTTGNFFVATGLVKRIQGILANSGIETVVYTEVSPNPLDEEVDSAAALAKHNDCDFIIGLGGGSSIDAAKGVAMAAGHDCPVWRFAMGTHDDAIEPTERTLPIVAIATTSGTGSHVTPYSVITNKQTKQKPGIGSEYLFAKVAVVDPELALSLPKEITASTGFDVLAHALEAYTCNISNVMTDLYAKEAIKLVGQNLVKAVADGTDLQARTAMAMADTYAGYAIAGSLVTLCHAIAHAVGGVSETVHGQTLAALTPHTVEFSMNQNPDKFKTVGLLLTGRSEEDLANFKLTETVAALRSLIAAIGMDIPLSEQGVTTTDLAEIAKGTTEYMGGIAEADVRPASFDDVMQILTKAF</sequence>
<dbReference type="EMBL" id="BMDX01000004">
    <property type="protein sequence ID" value="GGA71796.1"/>
    <property type="molecule type" value="Genomic_DNA"/>
</dbReference>
<dbReference type="PROSITE" id="PS00913">
    <property type="entry name" value="ADH_IRON_1"/>
    <property type="match status" value="1"/>
</dbReference>
<dbReference type="FunFam" id="3.40.50.1970:FF:000003">
    <property type="entry name" value="Alcohol dehydrogenase, iron-containing"/>
    <property type="match status" value="1"/>
</dbReference>
<feature type="domain" description="Fe-containing alcohol dehydrogenase-like C-terminal" evidence="5">
    <location>
        <begin position="194"/>
        <end position="391"/>
    </location>
</feature>
<comment type="similarity">
    <text evidence="2">Belongs to the iron-containing alcohol dehydrogenase family.</text>
</comment>
<keyword evidence="3" id="KW-0560">Oxidoreductase</keyword>
<comment type="caution">
    <text evidence="6">The sequence shown here is derived from an EMBL/GenBank/DDBJ whole genome shotgun (WGS) entry which is preliminary data.</text>
</comment>
<dbReference type="GO" id="GO:0046872">
    <property type="term" value="F:metal ion binding"/>
    <property type="evidence" value="ECO:0007669"/>
    <property type="project" value="InterPro"/>
</dbReference>
<feature type="domain" description="Alcohol dehydrogenase iron-type/glycerol dehydrogenase GldA" evidence="4">
    <location>
        <begin position="10"/>
        <end position="183"/>
    </location>
</feature>
<keyword evidence="7" id="KW-1185">Reference proteome</keyword>
<dbReference type="Proteomes" id="UP000619743">
    <property type="component" value="Unassembled WGS sequence"/>
</dbReference>
<dbReference type="Gene3D" id="1.20.1090.10">
    <property type="entry name" value="Dehydroquinate synthase-like - alpha domain"/>
    <property type="match status" value="1"/>
</dbReference>
<reference evidence="7" key="1">
    <citation type="journal article" date="2019" name="Int. J. Syst. Evol. Microbiol.">
        <title>The Global Catalogue of Microorganisms (GCM) 10K type strain sequencing project: providing services to taxonomists for standard genome sequencing and annotation.</title>
        <authorList>
            <consortium name="The Broad Institute Genomics Platform"/>
            <consortium name="The Broad Institute Genome Sequencing Center for Infectious Disease"/>
            <person name="Wu L."/>
            <person name="Ma J."/>
        </authorList>
    </citation>
    <scope>NUCLEOTIDE SEQUENCE [LARGE SCALE GENOMIC DNA]</scope>
    <source>
        <strain evidence="7">CGMCC 1.10130</strain>
    </source>
</reference>
<dbReference type="InterPro" id="IPR056798">
    <property type="entry name" value="ADH_Fe_C"/>
</dbReference>
<evidence type="ECO:0000313" key="7">
    <source>
        <dbReference type="Proteomes" id="UP000619743"/>
    </source>
</evidence>
<protein>
    <submittedName>
        <fullName evidence="6">Alcohol dehydrogenase</fullName>
    </submittedName>
</protein>
<evidence type="ECO:0000313" key="6">
    <source>
        <dbReference type="EMBL" id="GGA71796.1"/>
    </source>
</evidence>
<dbReference type="Pfam" id="PF00465">
    <property type="entry name" value="Fe-ADH"/>
    <property type="match status" value="1"/>
</dbReference>
<dbReference type="Gene3D" id="3.40.50.1970">
    <property type="match status" value="1"/>
</dbReference>
<comment type="cofactor">
    <cofactor evidence="1">
        <name>Fe cation</name>
        <dbReference type="ChEBI" id="CHEBI:24875"/>
    </cofactor>
</comment>
<dbReference type="InterPro" id="IPR039697">
    <property type="entry name" value="Alcohol_dehydrogenase_Fe"/>
</dbReference>
<dbReference type="CDD" id="cd08185">
    <property type="entry name" value="Fe-ADH-like"/>
    <property type="match status" value="1"/>
</dbReference>
<dbReference type="PANTHER" id="PTHR11496">
    <property type="entry name" value="ALCOHOL DEHYDROGENASE"/>
    <property type="match status" value="1"/>
</dbReference>
<evidence type="ECO:0000259" key="4">
    <source>
        <dbReference type="Pfam" id="PF00465"/>
    </source>
</evidence>
<dbReference type="PANTHER" id="PTHR11496:SF104">
    <property type="entry name" value="3-DEOXY-ALPHA-D-MANNO-OCTULOSONATE 8-OXIDASE"/>
    <property type="match status" value="1"/>
</dbReference>